<sequence>SEDWTYDHIRRILYFLERLEGMNIDESKKKRFEGEARFILALRYYRMTRHFGDIPLIKEKPIDLDEAALPRSPKQEVLDYALENINKAIEYLPETYSGDDIGRITKGAALTLKADMYLDMASYAKFHHNQDGTELWKEAAQSAKKVIDMNLYSLEDDFASIFKSAANNNNKEVILAYQYKEDEITHMLPILASPAGTGITGQGWASFCPTRQLVDSYEMTDGKTIFESDLYDMNNPWENRDARLKKTFFLPGYECLRPNGSYEPYMPHPAYNKNERINHEGGGITGYMYLKYNDQELVKPDASWTNFSLYRYAEVLLIYAEALNEYDPGNPQIAWAANQVRGRAGLPGVDQLTGNQVSMREKIREERRHEFVAEHKRYFDILRWKTAEKVLNEPGYGINKDEKAPIGDYSVEQFLGQNRTFDASKHYLWPIPQSARDKNPNLGQNPNW</sequence>
<evidence type="ECO:0000259" key="7">
    <source>
        <dbReference type="Pfam" id="PF14322"/>
    </source>
</evidence>
<evidence type="ECO:0000313" key="9">
    <source>
        <dbReference type="Proteomes" id="UP000432516"/>
    </source>
</evidence>
<dbReference type="Gene3D" id="1.25.40.390">
    <property type="match status" value="1"/>
</dbReference>
<keyword evidence="3" id="KW-0732">Signal</keyword>
<keyword evidence="4" id="KW-0472">Membrane</keyword>
<dbReference type="InterPro" id="IPR033985">
    <property type="entry name" value="SusD-like_N"/>
</dbReference>
<dbReference type="EMBL" id="WKNE01000121">
    <property type="protein sequence ID" value="MRZ57640.1"/>
    <property type="molecule type" value="Genomic_DNA"/>
</dbReference>
<comment type="caution">
    <text evidence="8">The sequence shown here is derived from an EMBL/GenBank/DDBJ whole genome shotgun (WGS) entry which is preliminary data.</text>
</comment>
<dbReference type="RefSeq" id="WP_154398715.1">
    <property type="nucleotide sequence ID" value="NZ_WKNE01000121.1"/>
</dbReference>
<comment type="similarity">
    <text evidence="2">Belongs to the SusD family.</text>
</comment>
<comment type="subcellular location">
    <subcellularLocation>
        <location evidence="1">Cell outer membrane</location>
    </subcellularLocation>
</comment>
<accession>A0A7K0I608</accession>
<keyword evidence="5" id="KW-0998">Cell outer membrane</keyword>
<dbReference type="Pfam" id="PF14322">
    <property type="entry name" value="SusD-like_3"/>
    <property type="match status" value="1"/>
</dbReference>
<evidence type="ECO:0000256" key="3">
    <source>
        <dbReference type="ARBA" id="ARBA00022729"/>
    </source>
</evidence>
<reference evidence="8 9" key="1">
    <citation type="journal article" date="2019" name="Nat. Med.">
        <title>A library of human gut bacterial isolates paired with longitudinal multiomics data enables mechanistic microbiome research.</title>
        <authorList>
            <person name="Poyet M."/>
            <person name="Groussin M."/>
            <person name="Gibbons S.M."/>
            <person name="Avila-Pacheco J."/>
            <person name="Jiang X."/>
            <person name="Kearney S.M."/>
            <person name="Perrotta A.R."/>
            <person name="Berdy B."/>
            <person name="Zhao S."/>
            <person name="Lieberman T.D."/>
            <person name="Swanson P.K."/>
            <person name="Smith M."/>
            <person name="Roesemann S."/>
            <person name="Alexander J.E."/>
            <person name="Rich S.A."/>
            <person name="Livny J."/>
            <person name="Vlamakis H."/>
            <person name="Clish C."/>
            <person name="Bullock K."/>
            <person name="Deik A."/>
            <person name="Scott J."/>
            <person name="Pierce K.A."/>
            <person name="Xavier R.J."/>
            <person name="Alm E.J."/>
        </authorList>
    </citation>
    <scope>NUCLEOTIDE SEQUENCE [LARGE SCALE GENOMIC DNA]</scope>
    <source>
        <strain evidence="8 9">BIOML-A2</strain>
    </source>
</reference>
<dbReference type="Proteomes" id="UP000432516">
    <property type="component" value="Unassembled WGS sequence"/>
</dbReference>
<proteinExistence type="inferred from homology"/>
<evidence type="ECO:0000256" key="5">
    <source>
        <dbReference type="ARBA" id="ARBA00023237"/>
    </source>
</evidence>
<evidence type="ECO:0000313" key="8">
    <source>
        <dbReference type="EMBL" id="MRZ57640.1"/>
    </source>
</evidence>
<dbReference type="SUPFAM" id="SSF48452">
    <property type="entry name" value="TPR-like"/>
    <property type="match status" value="1"/>
</dbReference>
<evidence type="ECO:0000256" key="4">
    <source>
        <dbReference type="ARBA" id="ARBA00023136"/>
    </source>
</evidence>
<dbReference type="GO" id="GO:0009279">
    <property type="term" value="C:cell outer membrane"/>
    <property type="evidence" value="ECO:0007669"/>
    <property type="project" value="UniProtKB-SubCell"/>
</dbReference>
<gene>
    <name evidence="8" type="ORF">GKD68_23475</name>
</gene>
<feature type="domain" description="RagB/SusD" evidence="6">
    <location>
        <begin position="189"/>
        <end position="448"/>
    </location>
</feature>
<name>A0A7K0I608_PARDI</name>
<dbReference type="AlphaFoldDB" id="A0A7K0I608"/>
<evidence type="ECO:0000256" key="1">
    <source>
        <dbReference type="ARBA" id="ARBA00004442"/>
    </source>
</evidence>
<dbReference type="InterPro" id="IPR012944">
    <property type="entry name" value="SusD_RagB_dom"/>
</dbReference>
<evidence type="ECO:0000256" key="2">
    <source>
        <dbReference type="ARBA" id="ARBA00006275"/>
    </source>
</evidence>
<organism evidence="8 9">
    <name type="scientific">Parabacteroides distasonis</name>
    <dbReference type="NCBI Taxonomy" id="823"/>
    <lineage>
        <taxon>Bacteria</taxon>
        <taxon>Pseudomonadati</taxon>
        <taxon>Bacteroidota</taxon>
        <taxon>Bacteroidia</taxon>
        <taxon>Bacteroidales</taxon>
        <taxon>Tannerellaceae</taxon>
        <taxon>Parabacteroides</taxon>
    </lineage>
</organism>
<evidence type="ECO:0000259" key="6">
    <source>
        <dbReference type="Pfam" id="PF07980"/>
    </source>
</evidence>
<dbReference type="InterPro" id="IPR011990">
    <property type="entry name" value="TPR-like_helical_dom_sf"/>
</dbReference>
<feature type="domain" description="SusD-like N-terminal" evidence="7">
    <location>
        <begin position="5"/>
        <end position="118"/>
    </location>
</feature>
<feature type="non-terminal residue" evidence="8">
    <location>
        <position position="1"/>
    </location>
</feature>
<dbReference type="Pfam" id="PF07980">
    <property type="entry name" value="SusD_RagB"/>
    <property type="match status" value="1"/>
</dbReference>
<protein>
    <submittedName>
        <fullName evidence="8">RagB/SusD family nutrient uptake outer membrane protein</fullName>
    </submittedName>
</protein>